<evidence type="ECO:0000259" key="1">
    <source>
        <dbReference type="Pfam" id="PF05699"/>
    </source>
</evidence>
<dbReference type="Pfam" id="PF05699">
    <property type="entry name" value="Dimer_Tnp_hAT"/>
    <property type="match status" value="1"/>
</dbReference>
<accession>A0A2S2QMQ8</accession>
<dbReference type="SUPFAM" id="SSF53098">
    <property type="entry name" value="Ribonuclease H-like"/>
    <property type="match status" value="1"/>
</dbReference>
<dbReference type="InterPro" id="IPR012337">
    <property type="entry name" value="RNaseH-like_sf"/>
</dbReference>
<gene>
    <name evidence="2" type="primary">ZBED1_28</name>
    <name evidence="2" type="ORF">g.164542</name>
</gene>
<evidence type="ECO:0000313" key="2">
    <source>
        <dbReference type="EMBL" id="MBY79046.1"/>
    </source>
</evidence>
<protein>
    <submittedName>
        <fullName evidence="2">Zinc finger BED domain-containing protein 1</fullName>
    </submittedName>
</protein>
<reference evidence="2" key="1">
    <citation type="submission" date="2018-04" db="EMBL/GenBank/DDBJ databases">
        <title>Transcriptome assembly of Sipha flava.</title>
        <authorList>
            <person name="Scully E.D."/>
            <person name="Geib S.M."/>
            <person name="Palmer N.A."/>
            <person name="Koch K."/>
            <person name="Bradshaw J."/>
            <person name="Heng-Moss T."/>
            <person name="Sarath G."/>
        </authorList>
    </citation>
    <scope>NUCLEOTIDE SEQUENCE</scope>
</reference>
<name>A0A2S2QMQ8_9HEMI</name>
<dbReference type="PANTHER" id="PTHR47611:SF3">
    <property type="entry name" value="HAT C-TERMINAL DIMERISATION DOMAIN-CONTAINING PROTEIN"/>
    <property type="match status" value="1"/>
</dbReference>
<sequence>MCQVLKDELHARFGNYEENPLINQATLLDPRFKTFAFSNENHCKNAFRFLKTKAQSIILESNEPIHQQVSTSTSTSNSSSMLWKEFDETVVNLIGGSNSSVAGIIEVDKYLNEPLINRAENPLVWWAKHKNMYPRLYRLTKRRLCIMATSVPCERIFSKAGQVVNERRSRLTTSKISQILFLNHNML</sequence>
<dbReference type="EMBL" id="GGMS01009843">
    <property type="protein sequence ID" value="MBY79046.1"/>
    <property type="molecule type" value="Transcribed_RNA"/>
</dbReference>
<dbReference type="PANTHER" id="PTHR47611">
    <property type="entry name" value="HAT DIMERISATION DOMAIN, C-TERMINAL"/>
    <property type="match status" value="1"/>
</dbReference>
<dbReference type="AlphaFoldDB" id="A0A2S2QMQ8"/>
<feature type="domain" description="HAT C-terminal dimerisation" evidence="1">
    <location>
        <begin position="106"/>
        <end position="186"/>
    </location>
</feature>
<dbReference type="GO" id="GO:0046983">
    <property type="term" value="F:protein dimerization activity"/>
    <property type="evidence" value="ECO:0007669"/>
    <property type="project" value="InterPro"/>
</dbReference>
<dbReference type="OrthoDB" id="10064099at2759"/>
<dbReference type="InterPro" id="IPR008906">
    <property type="entry name" value="HATC_C_dom"/>
</dbReference>
<proteinExistence type="predicted"/>
<organism evidence="2">
    <name type="scientific">Sipha flava</name>
    <name type="common">yellow sugarcane aphid</name>
    <dbReference type="NCBI Taxonomy" id="143950"/>
    <lineage>
        <taxon>Eukaryota</taxon>
        <taxon>Metazoa</taxon>
        <taxon>Ecdysozoa</taxon>
        <taxon>Arthropoda</taxon>
        <taxon>Hexapoda</taxon>
        <taxon>Insecta</taxon>
        <taxon>Pterygota</taxon>
        <taxon>Neoptera</taxon>
        <taxon>Paraneoptera</taxon>
        <taxon>Hemiptera</taxon>
        <taxon>Sternorrhyncha</taxon>
        <taxon>Aphidomorpha</taxon>
        <taxon>Aphidoidea</taxon>
        <taxon>Aphididae</taxon>
        <taxon>Sipha</taxon>
    </lineage>
</organism>